<dbReference type="InterPro" id="IPR028055">
    <property type="entry name" value="YidC/Oxa/ALB_C"/>
</dbReference>
<feature type="transmembrane region" description="Helical" evidence="11">
    <location>
        <begin position="107"/>
        <end position="129"/>
    </location>
</feature>
<dbReference type="GO" id="GO:0032979">
    <property type="term" value="P:protein insertion into mitochondrial inner membrane from matrix"/>
    <property type="evidence" value="ECO:0007669"/>
    <property type="project" value="TreeGrafter"/>
</dbReference>
<reference evidence="13" key="1">
    <citation type="submission" date="2020-05" db="EMBL/GenBank/DDBJ databases">
        <title>Phylogenomic resolution of chytrid fungi.</title>
        <authorList>
            <person name="Stajich J.E."/>
            <person name="Amses K."/>
            <person name="Simmons R."/>
            <person name="Seto K."/>
            <person name="Myers J."/>
            <person name="Bonds A."/>
            <person name="Quandt C.A."/>
            <person name="Barry K."/>
            <person name="Liu P."/>
            <person name="Grigoriev I."/>
            <person name="Longcore J.E."/>
            <person name="James T.Y."/>
        </authorList>
    </citation>
    <scope>NUCLEOTIDE SEQUENCE</scope>
    <source>
        <strain evidence="13">JEL0318</strain>
    </source>
</reference>
<evidence type="ECO:0000256" key="8">
    <source>
        <dbReference type="ARBA" id="ARBA00023136"/>
    </source>
</evidence>
<gene>
    <name evidence="13" type="primary">OXA1L_2</name>
    <name evidence="13" type="ORF">HK097_005659</name>
</gene>
<accession>A0AAD5SE67</accession>
<evidence type="ECO:0000256" key="2">
    <source>
        <dbReference type="ARBA" id="ARBA00009877"/>
    </source>
</evidence>
<keyword evidence="7" id="KW-0496">Mitochondrion</keyword>
<dbReference type="Proteomes" id="UP001212841">
    <property type="component" value="Unassembled WGS sequence"/>
</dbReference>
<evidence type="ECO:0000259" key="12">
    <source>
        <dbReference type="Pfam" id="PF02096"/>
    </source>
</evidence>
<evidence type="ECO:0000256" key="1">
    <source>
        <dbReference type="ARBA" id="ARBA00004448"/>
    </source>
</evidence>
<evidence type="ECO:0000313" key="13">
    <source>
        <dbReference type="EMBL" id="KAJ3052792.1"/>
    </source>
</evidence>
<protein>
    <submittedName>
        <fullName evidence="13">Mitochondrial inner membrane protein oxa1l</fullName>
    </submittedName>
</protein>
<dbReference type="EMBL" id="JADGJD010000265">
    <property type="protein sequence ID" value="KAJ3052792.1"/>
    <property type="molecule type" value="Genomic_DNA"/>
</dbReference>
<evidence type="ECO:0000256" key="11">
    <source>
        <dbReference type="SAM" id="Phobius"/>
    </source>
</evidence>
<evidence type="ECO:0000256" key="6">
    <source>
        <dbReference type="ARBA" id="ARBA00022989"/>
    </source>
</evidence>
<evidence type="ECO:0000256" key="4">
    <source>
        <dbReference type="ARBA" id="ARBA00022792"/>
    </source>
</evidence>
<feature type="domain" description="Membrane insertase YidC/Oxa/ALB C-terminal" evidence="12">
    <location>
        <begin position="109"/>
        <end position="302"/>
    </location>
</feature>
<dbReference type="CDD" id="cd20069">
    <property type="entry name" value="5TM_Oxa1-like"/>
    <property type="match status" value="1"/>
</dbReference>
<comment type="caution">
    <text evidence="13">The sequence shown here is derived from an EMBL/GenBank/DDBJ whole genome shotgun (WGS) entry which is preliminary data.</text>
</comment>
<feature type="transmembrane region" description="Helical" evidence="11">
    <location>
        <begin position="269"/>
        <end position="290"/>
    </location>
</feature>
<evidence type="ECO:0000256" key="3">
    <source>
        <dbReference type="ARBA" id="ARBA00022692"/>
    </source>
</evidence>
<keyword evidence="6 11" id="KW-1133">Transmembrane helix</keyword>
<feature type="compositionally biased region" description="Polar residues" evidence="10">
    <location>
        <begin position="16"/>
        <end position="36"/>
    </location>
</feature>
<keyword evidence="8 11" id="KW-0472">Membrane</keyword>
<proteinExistence type="inferred from homology"/>
<evidence type="ECO:0000313" key="14">
    <source>
        <dbReference type="Proteomes" id="UP001212841"/>
    </source>
</evidence>
<dbReference type="Pfam" id="PF02096">
    <property type="entry name" value="60KD_IMP"/>
    <property type="match status" value="1"/>
</dbReference>
<evidence type="ECO:0000256" key="9">
    <source>
        <dbReference type="RuleBase" id="RU003945"/>
    </source>
</evidence>
<dbReference type="InterPro" id="IPR001708">
    <property type="entry name" value="YidC/ALB3/OXA1/COX18"/>
</dbReference>
<comment type="subcellular location">
    <subcellularLocation>
        <location evidence="9">Membrane</location>
        <topology evidence="9">Multi-pass membrane protein</topology>
    </subcellularLocation>
    <subcellularLocation>
        <location evidence="1">Mitochondrion inner membrane</location>
        <topology evidence="1">Multi-pass membrane protein</topology>
    </subcellularLocation>
</comment>
<dbReference type="GO" id="GO:0032977">
    <property type="term" value="F:membrane insertase activity"/>
    <property type="evidence" value="ECO:0007669"/>
    <property type="project" value="InterPro"/>
</dbReference>
<dbReference type="PANTHER" id="PTHR12428">
    <property type="entry name" value="OXA1"/>
    <property type="match status" value="1"/>
</dbReference>
<dbReference type="NCBIfam" id="TIGR03592">
    <property type="entry name" value="yidC_oxa1_cterm"/>
    <property type="match status" value="1"/>
</dbReference>
<dbReference type="AlphaFoldDB" id="A0AAD5SE67"/>
<keyword evidence="5" id="KW-0809">Transit peptide</keyword>
<keyword evidence="14" id="KW-1185">Reference proteome</keyword>
<evidence type="ECO:0000256" key="10">
    <source>
        <dbReference type="SAM" id="MobiDB-lite"/>
    </source>
</evidence>
<feature type="transmembrane region" description="Helical" evidence="11">
    <location>
        <begin position="186"/>
        <end position="206"/>
    </location>
</feature>
<comment type="similarity">
    <text evidence="2 9">Belongs to the OXA1/ALB3/YidC family.</text>
</comment>
<sequence>MDPLPALQEAEATKPFASSITTSPVSPTASANLTPSEASIPVSEPILSEPLAPIPATTTAPIPDFAVQEPVTAITKIGDLQSLGLGNNTPAGLAEQLLEFVYVNTGLPWWGTIVCTTLIIRIGLFPLTLRTQRNLARLSYVTPHMQGLQNEMQAARARADIEGMRAASLKTMELYKEHKVSPFSPFVAFMQAPFFMSFFFALKWMAEAKVPGFMTEGLPWALDLTARDPLWILPMMGTLGILATLELGAESAGQNKLKDSRFKTVFRTLLVFSLPLTAYLPAGIFCYWVTSNAFSLLQGMAFKQPAVKNFFGIPPMYRPDAAPTPTIQGGGRLDPLQSVFRDANAIRMKKMQDDAAAAERIKQKIQ</sequence>
<name>A0AAD5SE67_9FUNG</name>
<evidence type="ECO:0000256" key="7">
    <source>
        <dbReference type="ARBA" id="ARBA00023128"/>
    </source>
</evidence>
<dbReference type="GO" id="GO:0005743">
    <property type="term" value="C:mitochondrial inner membrane"/>
    <property type="evidence" value="ECO:0007669"/>
    <property type="project" value="UniProtKB-SubCell"/>
</dbReference>
<keyword evidence="4" id="KW-0999">Mitochondrion inner membrane</keyword>
<feature type="transmembrane region" description="Helical" evidence="11">
    <location>
        <begin position="230"/>
        <end position="249"/>
    </location>
</feature>
<keyword evidence="3 9" id="KW-0812">Transmembrane</keyword>
<organism evidence="13 14">
    <name type="scientific">Rhizophlyctis rosea</name>
    <dbReference type="NCBI Taxonomy" id="64517"/>
    <lineage>
        <taxon>Eukaryota</taxon>
        <taxon>Fungi</taxon>
        <taxon>Fungi incertae sedis</taxon>
        <taxon>Chytridiomycota</taxon>
        <taxon>Chytridiomycota incertae sedis</taxon>
        <taxon>Chytridiomycetes</taxon>
        <taxon>Rhizophlyctidales</taxon>
        <taxon>Rhizophlyctidaceae</taxon>
        <taxon>Rhizophlyctis</taxon>
    </lineage>
</organism>
<feature type="region of interest" description="Disordered" evidence="10">
    <location>
        <begin position="1"/>
        <end position="36"/>
    </location>
</feature>
<dbReference type="PANTHER" id="PTHR12428:SF66">
    <property type="entry name" value="MITOCHONDRIAL INNER MEMBRANE PROTEIN OXA1L"/>
    <property type="match status" value="1"/>
</dbReference>
<evidence type="ECO:0000256" key="5">
    <source>
        <dbReference type="ARBA" id="ARBA00022946"/>
    </source>
</evidence>